<comment type="subcellular location">
    <subcellularLocation>
        <location evidence="1">Membrane</location>
        <topology evidence="1">Single-pass membrane protein</topology>
    </subcellularLocation>
</comment>
<gene>
    <name evidence="8" type="ORF">EUGRSUZ_J02856</name>
</gene>
<feature type="transmembrane region" description="Helical" evidence="6">
    <location>
        <begin position="65"/>
        <end position="91"/>
    </location>
</feature>
<dbReference type="InterPro" id="IPR004864">
    <property type="entry name" value="LEA_2"/>
</dbReference>
<dbReference type="OrthoDB" id="777167at2759"/>
<evidence type="ECO:0000259" key="7">
    <source>
        <dbReference type="Pfam" id="PF03168"/>
    </source>
</evidence>
<keyword evidence="3 6" id="KW-1133">Transmembrane helix</keyword>
<reference evidence="8" key="1">
    <citation type="submission" date="2013-07" db="EMBL/GenBank/DDBJ databases">
        <title>The genome of Eucalyptus grandis.</title>
        <authorList>
            <person name="Schmutz J."/>
            <person name="Hayes R."/>
            <person name="Myburg A."/>
            <person name="Tuskan G."/>
            <person name="Grattapaglia D."/>
            <person name="Rokhsar D.S."/>
        </authorList>
    </citation>
    <scope>NUCLEOTIDE SEQUENCE</scope>
    <source>
        <tissue evidence="8">Leaf extractions</tissue>
    </source>
</reference>
<dbReference type="KEGG" id="egr:104423017"/>
<dbReference type="GO" id="GO:0098542">
    <property type="term" value="P:defense response to other organism"/>
    <property type="evidence" value="ECO:0007669"/>
    <property type="project" value="InterPro"/>
</dbReference>
<dbReference type="STRING" id="71139.A0A059AJJ9"/>
<dbReference type="Pfam" id="PF03168">
    <property type="entry name" value="LEA_2"/>
    <property type="match status" value="1"/>
</dbReference>
<evidence type="ECO:0000256" key="6">
    <source>
        <dbReference type="SAM" id="Phobius"/>
    </source>
</evidence>
<sequence>MADRPFPPTTKSPAAANGGGLTANGSFPATKGQLYGEATRSAVYRPQPMKGGGRRRHRRGCCCRCCLWTTVALLVLLLLIGAAAAVFYVLYRPQRPTFTVTSLKVSYINITTSSSTLSSKFDLTVSARNPNSKLVYIYSPTSVSVVSADGGGVDLGDATIPAFVHGKKNTTVLKTSIASTGQQVDSTAASALKSGLKSKNGLALKIRLETKVKVKIGGLKTPRVGIRVTCGGIRATAPAAGKSAATASTASAKCKVDTRIRIWNWTL</sequence>
<proteinExistence type="predicted"/>
<evidence type="ECO:0000313" key="8">
    <source>
        <dbReference type="EMBL" id="KCW53585.1"/>
    </source>
</evidence>
<keyword evidence="2 6" id="KW-0812">Transmembrane</keyword>
<evidence type="ECO:0000256" key="2">
    <source>
        <dbReference type="ARBA" id="ARBA00022692"/>
    </source>
</evidence>
<dbReference type="AlphaFoldDB" id="A0A059AJJ9"/>
<dbReference type="OMA" id="MTDDKVY"/>
<dbReference type="FunCoup" id="A0A059AJJ9">
    <property type="interactions" value="562"/>
</dbReference>
<name>A0A059AJJ9_EUCGR</name>
<dbReference type="GO" id="GO:0016020">
    <property type="term" value="C:membrane"/>
    <property type="evidence" value="ECO:0007669"/>
    <property type="project" value="UniProtKB-SubCell"/>
</dbReference>
<evidence type="ECO:0000256" key="3">
    <source>
        <dbReference type="ARBA" id="ARBA00022989"/>
    </source>
</evidence>
<dbReference type="InterPro" id="IPR044839">
    <property type="entry name" value="NDR1-like"/>
</dbReference>
<feature type="compositionally biased region" description="Pro residues" evidence="5">
    <location>
        <begin position="1"/>
        <end position="10"/>
    </location>
</feature>
<evidence type="ECO:0000256" key="1">
    <source>
        <dbReference type="ARBA" id="ARBA00004167"/>
    </source>
</evidence>
<accession>A0A059AJJ9</accession>
<feature type="domain" description="Late embryogenesis abundant protein LEA-2 subgroup" evidence="7">
    <location>
        <begin position="124"/>
        <end position="230"/>
    </location>
</feature>
<dbReference type="PANTHER" id="PTHR31234:SF2">
    <property type="entry name" value="OS05G0199100 PROTEIN"/>
    <property type="match status" value="1"/>
</dbReference>
<organism evidence="8">
    <name type="scientific">Eucalyptus grandis</name>
    <name type="common">Flooded gum</name>
    <dbReference type="NCBI Taxonomy" id="71139"/>
    <lineage>
        <taxon>Eukaryota</taxon>
        <taxon>Viridiplantae</taxon>
        <taxon>Streptophyta</taxon>
        <taxon>Embryophyta</taxon>
        <taxon>Tracheophyta</taxon>
        <taxon>Spermatophyta</taxon>
        <taxon>Magnoliopsida</taxon>
        <taxon>eudicotyledons</taxon>
        <taxon>Gunneridae</taxon>
        <taxon>Pentapetalae</taxon>
        <taxon>rosids</taxon>
        <taxon>malvids</taxon>
        <taxon>Myrtales</taxon>
        <taxon>Myrtaceae</taxon>
        <taxon>Myrtoideae</taxon>
        <taxon>Eucalypteae</taxon>
        <taxon>Eucalyptus</taxon>
    </lineage>
</organism>
<feature type="region of interest" description="Disordered" evidence="5">
    <location>
        <begin position="1"/>
        <end position="23"/>
    </location>
</feature>
<dbReference type="InParanoid" id="A0A059AJJ9"/>
<protein>
    <recommendedName>
        <fullName evidence="7">Late embryogenesis abundant protein LEA-2 subgroup domain-containing protein</fullName>
    </recommendedName>
</protein>
<dbReference type="Gramene" id="KCW53585">
    <property type="protein sequence ID" value="KCW53585"/>
    <property type="gene ID" value="EUGRSUZ_J02856"/>
</dbReference>
<dbReference type="eggNOG" id="ENOG502QPUX">
    <property type="taxonomic scope" value="Eukaryota"/>
</dbReference>
<evidence type="ECO:0000256" key="4">
    <source>
        <dbReference type="ARBA" id="ARBA00023136"/>
    </source>
</evidence>
<dbReference type="EMBL" id="KK198762">
    <property type="protein sequence ID" value="KCW53585.1"/>
    <property type="molecule type" value="Genomic_DNA"/>
</dbReference>
<evidence type="ECO:0000256" key="5">
    <source>
        <dbReference type="SAM" id="MobiDB-lite"/>
    </source>
</evidence>
<keyword evidence="4 6" id="KW-0472">Membrane</keyword>
<dbReference type="PANTHER" id="PTHR31234">
    <property type="entry name" value="LATE EMBRYOGENESIS ABUNDANT (LEA) HYDROXYPROLINE-RICH GLYCOPROTEIN FAMILY"/>
    <property type="match status" value="1"/>
</dbReference>